<protein>
    <submittedName>
        <fullName evidence="2">Uncharacterized protein</fullName>
    </submittedName>
</protein>
<dbReference type="Proteomes" id="UP001066276">
    <property type="component" value="Chromosome 2_1"/>
</dbReference>
<comment type="caution">
    <text evidence="2">The sequence shown here is derived from an EMBL/GenBank/DDBJ whole genome shotgun (WGS) entry which is preliminary data.</text>
</comment>
<organism evidence="2 3">
    <name type="scientific">Pleurodeles waltl</name>
    <name type="common">Iberian ribbed newt</name>
    <dbReference type="NCBI Taxonomy" id="8319"/>
    <lineage>
        <taxon>Eukaryota</taxon>
        <taxon>Metazoa</taxon>
        <taxon>Chordata</taxon>
        <taxon>Craniata</taxon>
        <taxon>Vertebrata</taxon>
        <taxon>Euteleostomi</taxon>
        <taxon>Amphibia</taxon>
        <taxon>Batrachia</taxon>
        <taxon>Caudata</taxon>
        <taxon>Salamandroidea</taxon>
        <taxon>Salamandridae</taxon>
        <taxon>Pleurodelinae</taxon>
        <taxon>Pleurodeles</taxon>
    </lineage>
</organism>
<feature type="region of interest" description="Disordered" evidence="1">
    <location>
        <begin position="39"/>
        <end position="74"/>
    </location>
</feature>
<evidence type="ECO:0000313" key="3">
    <source>
        <dbReference type="Proteomes" id="UP001066276"/>
    </source>
</evidence>
<dbReference type="EMBL" id="JANPWB010000003">
    <property type="protein sequence ID" value="KAJ1199590.1"/>
    <property type="molecule type" value="Genomic_DNA"/>
</dbReference>
<feature type="compositionally biased region" description="Basic and acidic residues" evidence="1">
    <location>
        <begin position="49"/>
        <end position="66"/>
    </location>
</feature>
<reference evidence="2" key="1">
    <citation type="journal article" date="2022" name="bioRxiv">
        <title>Sequencing and chromosome-scale assembly of the giantPleurodeles waltlgenome.</title>
        <authorList>
            <person name="Brown T."/>
            <person name="Elewa A."/>
            <person name="Iarovenko S."/>
            <person name="Subramanian E."/>
            <person name="Araus A.J."/>
            <person name="Petzold A."/>
            <person name="Susuki M."/>
            <person name="Suzuki K.-i.T."/>
            <person name="Hayashi T."/>
            <person name="Toyoda A."/>
            <person name="Oliveira C."/>
            <person name="Osipova E."/>
            <person name="Leigh N.D."/>
            <person name="Simon A."/>
            <person name="Yun M.H."/>
        </authorList>
    </citation>
    <scope>NUCLEOTIDE SEQUENCE</scope>
    <source>
        <strain evidence="2">20211129_DDA</strain>
        <tissue evidence="2">Liver</tissue>
    </source>
</reference>
<evidence type="ECO:0000313" key="2">
    <source>
        <dbReference type="EMBL" id="KAJ1199590.1"/>
    </source>
</evidence>
<feature type="region of interest" description="Disordered" evidence="1">
    <location>
        <begin position="1"/>
        <end position="24"/>
    </location>
</feature>
<name>A0AAV7VHA9_PLEWA</name>
<evidence type="ECO:0000256" key="1">
    <source>
        <dbReference type="SAM" id="MobiDB-lite"/>
    </source>
</evidence>
<accession>A0AAV7VHA9</accession>
<proteinExistence type="predicted"/>
<dbReference type="AlphaFoldDB" id="A0AAV7VHA9"/>
<gene>
    <name evidence="2" type="ORF">NDU88_003424</name>
</gene>
<keyword evidence="3" id="KW-1185">Reference proteome</keyword>
<sequence>MAQEDAAQEEPVSPSPRGIMGRTLPRRLYSFRVKEDIRDNVKESGSVEASREKSGETQSEKSRTAEDMSVEAWNEDSVSADVKAGVERPMLVEELDGLQRDDRCTFPAMTQEERG</sequence>